<comment type="caution">
    <text evidence="1">The sequence shown here is derived from an EMBL/GenBank/DDBJ whole genome shotgun (WGS) entry which is preliminary data.</text>
</comment>
<evidence type="ECO:0000313" key="2">
    <source>
        <dbReference type="Proteomes" id="UP000314294"/>
    </source>
</evidence>
<protein>
    <submittedName>
        <fullName evidence="1">Uncharacterized protein</fullName>
    </submittedName>
</protein>
<proteinExistence type="predicted"/>
<gene>
    <name evidence="1" type="ORF">EYF80_038397</name>
</gene>
<sequence>MGRERNSLFLVSSLFLFRKDVLKPTSSQLQLSESEAGGSWTWEAPAAIRACMRGAYRLAMPLHLYSLSLPVGSSTHCHFWNKGRGKSGTCPGCWQEVWYSAFWHKSFTRWYFGRKFSSWAAISSPLLCGGFLKEQEDGRIKKKQRRGV</sequence>
<dbReference type="AlphaFoldDB" id="A0A4Z2GFE1"/>
<keyword evidence="2" id="KW-1185">Reference proteome</keyword>
<name>A0A4Z2GFE1_9TELE</name>
<accession>A0A4Z2GFE1</accession>
<dbReference type="Proteomes" id="UP000314294">
    <property type="component" value="Unassembled WGS sequence"/>
</dbReference>
<organism evidence="1 2">
    <name type="scientific">Liparis tanakae</name>
    <name type="common">Tanaka's snailfish</name>
    <dbReference type="NCBI Taxonomy" id="230148"/>
    <lineage>
        <taxon>Eukaryota</taxon>
        <taxon>Metazoa</taxon>
        <taxon>Chordata</taxon>
        <taxon>Craniata</taxon>
        <taxon>Vertebrata</taxon>
        <taxon>Euteleostomi</taxon>
        <taxon>Actinopterygii</taxon>
        <taxon>Neopterygii</taxon>
        <taxon>Teleostei</taxon>
        <taxon>Neoteleostei</taxon>
        <taxon>Acanthomorphata</taxon>
        <taxon>Eupercaria</taxon>
        <taxon>Perciformes</taxon>
        <taxon>Cottioidei</taxon>
        <taxon>Cottales</taxon>
        <taxon>Liparidae</taxon>
        <taxon>Liparis</taxon>
    </lineage>
</organism>
<reference evidence="1 2" key="1">
    <citation type="submission" date="2019-03" db="EMBL/GenBank/DDBJ databases">
        <title>First draft genome of Liparis tanakae, snailfish: a comprehensive survey of snailfish specific genes.</title>
        <authorList>
            <person name="Kim W."/>
            <person name="Song I."/>
            <person name="Jeong J.-H."/>
            <person name="Kim D."/>
            <person name="Kim S."/>
            <person name="Ryu S."/>
            <person name="Song J.Y."/>
            <person name="Lee S.K."/>
        </authorList>
    </citation>
    <scope>NUCLEOTIDE SEQUENCE [LARGE SCALE GENOMIC DNA]</scope>
    <source>
        <tissue evidence="1">Muscle</tissue>
    </source>
</reference>
<dbReference type="EMBL" id="SRLO01000583">
    <property type="protein sequence ID" value="TNN51424.1"/>
    <property type="molecule type" value="Genomic_DNA"/>
</dbReference>
<evidence type="ECO:0000313" key="1">
    <source>
        <dbReference type="EMBL" id="TNN51424.1"/>
    </source>
</evidence>